<dbReference type="SUPFAM" id="SSF47616">
    <property type="entry name" value="GST C-terminal domain-like"/>
    <property type="match status" value="1"/>
</dbReference>
<keyword evidence="4 7" id="KW-0808">Transferase</keyword>
<dbReference type="GO" id="GO:0004364">
    <property type="term" value="F:glutathione transferase activity"/>
    <property type="evidence" value="ECO:0000318"/>
    <property type="project" value="GO_Central"/>
</dbReference>
<dbReference type="Gramene" id="EOY05462">
    <property type="protein sequence ID" value="EOY05462"/>
    <property type="gene ID" value="TCM_020456"/>
</dbReference>
<dbReference type="GO" id="GO:0009407">
    <property type="term" value="P:toxin catabolic process"/>
    <property type="evidence" value="ECO:0007669"/>
    <property type="project" value="UniProtKB-ARBA"/>
</dbReference>
<dbReference type="Gene3D" id="1.20.1050.10">
    <property type="match status" value="1"/>
</dbReference>
<dbReference type="eggNOG" id="KOG0406">
    <property type="taxonomic scope" value="Eukaryota"/>
</dbReference>
<dbReference type="InterPro" id="IPR040079">
    <property type="entry name" value="Glutathione_S-Trfase"/>
</dbReference>
<dbReference type="SUPFAM" id="SSF52833">
    <property type="entry name" value="Thioredoxin-like"/>
    <property type="match status" value="1"/>
</dbReference>
<feature type="domain" description="GST N-terminal" evidence="8">
    <location>
        <begin position="2"/>
        <end position="81"/>
    </location>
</feature>
<dbReference type="GO" id="GO:0005829">
    <property type="term" value="C:cytosol"/>
    <property type="evidence" value="ECO:0007669"/>
    <property type="project" value="UniProtKB-SubCell"/>
</dbReference>
<evidence type="ECO:0000259" key="8">
    <source>
        <dbReference type="PROSITE" id="PS50404"/>
    </source>
</evidence>
<keyword evidence="2 7" id="KW-0963">Cytoplasm</keyword>
<dbReference type="GO" id="GO:0005737">
    <property type="term" value="C:cytoplasm"/>
    <property type="evidence" value="ECO:0000318"/>
    <property type="project" value="GO_Central"/>
</dbReference>
<dbReference type="PANTHER" id="PTHR11260:SF679">
    <property type="entry name" value="GLUTATHIONE TRANSFERASE"/>
    <property type="match status" value="1"/>
</dbReference>
<dbReference type="HOGENOM" id="CLU_011226_18_2_1"/>
<dbReference type="CDD" id="cd03058">
    <property type="entry name" value="GST_N_Tau"/>
    <property type="match status" value="1"/>
</dbReference>
<dbReference type="AlphaFoldDB" id="A0A061EM54"/>
<dbReference type="Pfam" id="PF02798">
    <property type="entry name" value="GST_N"/>
    <property type="match status" value="1"/>
</dbReference>
<evidence type="ECO:0000256" key="2">
    <source>
        <dbReference type="ARBA" id="ARBA00022490"/>
    </source>
</evidence>
<evidence type="ECO:0000256" key="5">
    <source>
        <dbReference type="ARBA" id="ARBA00025743"/>
    </source>
</evidence>
<protein>
    <recommendedName>
        <fullName evidence="7">Glutathione S-transferase</fullName>
        <ecNumber evidence="7">2.5.1.18</ecNumber>
    </recommendedName>
</protein>
<organism evidence="9 10">
    <name type="scientific">Theobroma cacao</name>
    <name type="common">Cacao</name>
    <name type="synonym">Cocoa</name>
    <dbReference type="NCBI Taxonomy" id="3641"/>
    <lineage>
        <taxon>Eukaryota</taxon>
        <taxon>Viridiplantae</taxon>
        <taxon>Streptophyta</taxon>
        <taxon>Embryophyta</taxon>
        <taxon>Tracheophyta</taxon>
        <taxon>Spermatophyta</taxon>
        <taxon>Magnoliopsida</taxon>
        <taxon>eudicotyledons</taxon>
        <taxon>Gunneridae</taxon>
        <taxon>Pentapetalae</taxon>
        <taxon>rosids</taxon>
        <taxon>malvids</taxon>
        <taxon>Malvales</taxon>
        <taxon>Malvaceae</taxon>
        <taxon>Byttnerioideae</taxon>
        <taxon>Theobroma</taxon>
    </lineage>
</organism>
<name>A0A061EM54_THECC</name>
<keyword evidence="10" id="KW-1185">Reference proteome</keyword>
<comment type="catalytic activity">
    <reaction evidence="6 7">
        <text>RX + glutathione = an S-substituted glutathione + a halide anion + H(+)</text>
        <dbReference type="Rhea" id="RHEA:16437"/>
        <dbReference type="ChEBI" id="CHEBI:15378"/>
        <dbReference type="ChEBI" id="CHEBI:16042"/>
        <dbReference type="ChEBI" id="CHEBI:17792"/>
        <dbReference type="ChEBI" id="CHEBI:57925"/>
        <dbReference type="ChEBI" id="CHEBI:90779"/>
        <dbReference type="EC" id="2.5.1.18"/>
    </reaction>
</comment>
<reference evidence="9 10" key="1">
    <citation type="journal article" date="2013" name="Genome Biol.">
        <title>The genome sequence of the most widely cultivated cacao type and its use to identify candidate genes regulating pod color.</title>
        <authorList>
            <person name="Motamayor J.C."/>
            <person name="Mockaitis K."/>
            <person name="Schmutz J."/>
            <person name="Haiminen N."/>
            <person name="Iii D.L."/>
            <person name="Cornejo O."/>
            <person name="Findley S.D."/>
            <person name="Zheng P."/>
            <person name="Utro F."/>
            <person name="Royaert S."/>
            <person name="Saski C."/>
            <person name="Jenkins J."/>
            <person name="Podicheti R."/>
            <person name="Zhao M."/>
            <person name="Scheffler B.E."/>
            <person name="Stack J.C."/>
            <person name="Feltus F.A."/>
            <person name="Mustiga G.M."/>
            <person name="Amores F."/>
            <person name="Phillips W."/>
            <person name="Marelli J.P."/>
            <person name="May G.D."/>
            <person name="Shapiro H."/>
            <person name="Ma J."/>
            <person name="Bustamante C.D."/>
            <person name="Schnell R.J."/>
            <person name="Main D."/>
            <person name="Gilbert D."/>
            <person name="Parida L."/>
            <person name="Kuhn D.N."/>
        </authorList>
    </citation>
    <scope>NUCLEOTIDE SEQUENCE [LARGE SCALE GENOMIC DNA]</scope>
    <source>
        <strain evidence="10">cv. Matina 1-6</strain>
    </source>
</reference>
<comment type="subcellular location">
    <subcellularLocation>
        <location evidence="1 7">Cytoplasm</location>
        <location evidence="1 7">Cytosol</location>
    </subcellularLocation>
</comment>
<comment type="similarity">
    <text evidence="5">Belongs to the GST superfamily. Tau family.</text>
</comment>
<evidence type="ECO:0000256" key="1">
    <source>
        <dbReference type="ARBA" id="ARBA00004514"/>
    </source>
</evidence>
<evidence type="ECO:0000256" key="7">
    <source>
        <dbReference type="RuleBase" id="RU369102"/>
    </source>
</evidence>
<dbReference type="InParanoid" id="A0A061EM54"/>
<evidence type="ECO:0000256" key="6">
    <source>
        <dbReference type="ARBA" id="ARBA00047960"/>
    </source>
</evidence>
<dbReference type="SFLD" id="SFLDG00358">
    <property type="entry name" value="Main_(cytGST)"/>
    <property type="match status" value="1"/>
</dbReference>
<dbReference type="InterPro" id="IPR004045">
    <property type="entry name" value="Glutathione_S-Trfase_N"/>
</dbReference>
<dbReference type="FunFam" id="3.40.30.10:FF:000014">
    <property type="entry name" value="Tau class glutathione S-transferase"/>
    <property type="match status" value="1"/>
</dbReference>
<evidence type="ECO:0000256" key="4">
    <source>
        <dbReference type="ARBA" id="ARBA00022679"/>
    </source>
</evidence>
<dbReference type="InterPro" id="IPR036282">
    <property type="entry name" value="Glutathione-S-Trfase_C_sf"/>
</dbReference>
<dbReference type="Gene3D" id="3.40.30.10">
    <property type="entry name" value="Glutaredoxin"/>
    <property type="match status" value="1"/>
</dbReference>
<sequence>MAVVKLFGAWTSPYFYRVIWALKLKGIPYEYIEEDLLNKSPLLLQYNPVHKKIPVLVHDGKPICESTIILQYIEEIWPQPSLLPSDPYERAMARFWIKFADDKLILLALSLSISKMYRASGEEQEKAVKDILEMLETIEDHGLIGGKKFFGETRLAWWTWHLVQLLTGWDSPRKESTGQGRRWKETSELPREHLVLPRWGARCFLRKLRSGSPFGEHQVLPWDPRCPLKELQIELPKGAPIYHMGSFFFN</sequence>
<dbReference type="InterPro" id="IPR045073">
    <property type="entry name" value="Omega/Tau-like"/>
</dbReference>
<dbReference type="PANTHER" id="PTHR11260">
    <property type="entry name" value="GLUTATHIONE S-TRANSFERASE, GST, SUPERFAMILY, GST DOMAIN CONTAINING"/>
    <property type="match status" value="1"/>
</dbReference>
<evidence type="ECO:0000313" key="10">
    <source>
        <dbReference type="Proteomes" id="UP000026915"/>
    </source>
</evidence>
<evidence type="ECO:0000256" key="3">
    <source>
        <dbReference type="ARBA" id="ARBA00022575"/>
    </source>
</evidence>
<dbReference type="EC" id="2.5.1.18" evidence="7"/>
<dbReference type="Proteomes" id="UP000026915">
    <property type="component" value="Chromosome 4"/>
</dbReference>
<evidence type="ECO:0000313" key="9">
    <source>
        <dbReference type="EMBL" id="EOY05462.1"/>
    </source>
</evidence>
<dbReference type="PROSITE" id="PS50404">
    <property type="entry name" value="GST_NTER"/>
    <property type="match status" value="1"/>
</dbReference>
<dbReference type="EMBL" id="CM001882">
    <property type="protein sequence ID" value="EOY05462.1"/>
    <property type="molecule type" value="Genomic_DNA"/>
</dbReference>
<dbReference type="GO" id="GO:0006749">
    <property type="term" value="P:glutathione metabolic process"/>
    <property type="evidence" value="ECO:0000318"/>
    <property type="project" value="GO_Central"/>
</dbReference>
<proteinExistence type="inferred from homology"/>
<dbReference type="SFLD" id="SFLDS00019">
    <property type="entry name" value="Glutathione_Transferase_(cytos"/>
    <property type="match status" value="1"/>
</dbReference>
<gene>
    <name evidence="9" type="ORF">TCM_020456</name>
</gene>
<dbReference type="SFLD" id="SFLDG01152">
    <property type="entry name" value="Main.3:_Omega-_and_Tau-like"/>
    <property type="match status" value="1"/>
</dbReference>
<keyword evidence="3" id="KW-0216">Detoxification</keyword>
<accession>A0A061EM54</accession>
<dbReference type="InterPro" id="IPR036249">
    <property type="entry name" value="Thioredoxin-like_sf"/>
</dbReference>
<comment type="function">
    <text evidence="7">Is involved in the conjugation of reduced glutathione to a wide number of exogenous and endogenous hydrophobic electrophiles.</text>
</comment>